<organism evidence="1 2">
    <name type="scientific">Clostridium perfringens</name>
    <dbReference type="NCBI Taxonomy" id="1502"/>
    <lineage>
        <taxon>Bacteria</taxon>
        <taxon>Bacillati</taxon>
        <taxon>Bacillota</taxon>
        <taxon>Clostridia</taxon>
        <taxon>Eubacteriales</taxon>
        <taxon>Clostridiaceae</taxon>
        <taxon>Clostridium</taxon>
    </lineage>
</organism>
<dbReference type="Gene3D" id="3.10.290.10">
    <property type="entry name" value="RNA-binding S4 domain"/>
    <property type="match status" value="1"/>
</dbReference>
<comment type="caution">
    <text evidence="1">The sequence shown here is derived from an EMBL/GenBank/DDBJ whole genome shotgun (WGS) entry which is preliminary data.</text>
</comment>
<sequence>MKQKNSEKKYVIVHNDRGNEIRLNKFISETGICSRREADKRI</sequence>
<dbReference type="EMBL" id="WNUR01001019">
    <property type="protein sequence ID" value="MDZ7543287.1"/>
    <property type="molecule type" value="Genomic_DNA"/>
</dbReference>
<proteinExistence type="predicted"/>
<dbReference type="GO" id="GO:0003723">
    <property type="term" value="F:RNA binding"/>
    <property type="evidence" value="ECO:0007669"/>
    <property type="project" value="InterPro"/>
</dbReference>
<evidence type="ECO:0000313" key="2">
    <source>
        <dbReference type="Proteomes" id="UP001288944"/>
    </source>
</evidence>
<gene>
    <name evidence="1" type="ORF">GNF83_19330</name>
</gene>
<evidence type="ECO:0000313" key="1">
    <source>
        <dbReference type="EMBL" id="MDZ7543287.1"/>
    </source>
</evidence>
<dbReference type="Proteomes" id="UP001288944">
    <property type="component" value="Unassembled WGS sequence"/>
</dbReference>
<reference evidence="1" key="1">
    <citation type="submission" date="2019-11" db="EMBL/GenBank/DDBJ databases">
        <title>Characterization of Clostridium perfringens isolates from swine manure treated agricultural soils.</title>
        <authorList>
            <person name="Wushke S.T."/>
        </authorList>
    </citation>
    <scope>NUCLEOTIDE SEQUENCE</scope>
    <source>
        <strain evidence="1">X62</strain>
    </source>
</reference>
<dbReference type="AlphaFoldDB" id="A0AAW9KIW0"/>
<name>A0AAW9KIW0_CLOPF</name>
<accession>A0AAW9KIW0</accession>
<feature type="non-terminal residue" evidence="1">
    <location>
        <position position="42"/>
    </location>
</feature>
<protein>
    <submittedName>
        <fullName evidence="1">23S rRNA pseudouridine synthase F</fullName>
    </submittedName>
</protein>
<dbReference type="InterPro" id="IPR036986">
    <property type="entry name" value="S4_RNA-bd_sf"/>
</dbReference>